<accession>A0A2R4X369</accession>
<feature type="transmembrane region" description="Helical" evidence="1">
    <location>
        <begin position="36"/>
        <end position="54"/>
    </location>
</feature>
<name>A0A2R4X369_9EURY</name>
<dbReference type="Pfam" id="PF24377">
    <property type="entry name" value="DUF7533"/>
    <property type="match status" value="1"/>
</dbReference>
<evidence type="ECO:0000313" key="3">
    <source>
        <dbReference type="Proteomes" id="UP000244727"/>
    </source>
</evidence>
<dbReference type="GeneID" id="36513101"/>
<dbReference type="AlphaFoldDB" id="A0A2R4X369"/>
<dbReference type="InterPro" id="IPR055955">
    <property type="entry name" value="DUF7533"/>
</dbReference>
<dbReference type="Proteomes" id="UP000244727">
    <property type="component" value="Chromosome"/>
</dbReference>
<reference evidence="2 3" key="1">
    <citation type="submission" date="2018-04" db="EMBL/GenBank/DDBJ databases">
        <title>Halococcoides cellulosivorans gen. nov., sp. nov., an extremely halophilic cellulose-utilizing haloarchaeon from hypersaline lakes.</title>
        <authorList>
            <person name="Sorokin D.Y."/>
            <person name="Toshchakov S.V."/>
            <person name="Samarov N.I."/>
            <person name="Korzhenkov A."/>
            <person name="Kublanov I.V."/>
        </authorList>
    </citation>
    <scope>NUCLEOTIDE SEQUENCE [LARGE SCALE GENOMIC DNA]</scope>
    <source>
        <strain evidence="2 3">HArcel1</strain>
    </source>
</reference>
<keyword evidence="1" id="KW-0812">Transmembrane</keyword>
<sequence length="76" mass="7727">MAQGIVAMIGRAGALVLIAPVIVLALDAAVRGDWGLSVTFAGVAALMFGLGEIITRPSDLPGELVDRVVGAIVKKD</sequence>
<keyword evidence="1" id="KW-1133">Transmembrane helix</keyword>
<gene>
    <name evidence="2" type="ORF">HARCEL1_11300</name>
</gene>
<protein>
    <submittedName>
        <fullName evidence="2">Uncharacterized protein</fullName>
    </submittedName>
</protein>
<evidence type="ECO:0000313" key="2">
    <source>
        <dbReference type="EMBL" id="AWB28245.1"/>
    </source>
</evidence>
<feature type="transmembrane region" description="Helical" evidence="1">
    <location>
        <begin position="12"/>
        <end position="30"/>
    </location>
</feature>
<dbReference type="KEGG" id="harc:HARCEL1_11300"/>
<dbReference type="EMBL" id="CP028858">
    <property type="protein sequence ID" value="AWB28245.1"/>
    <property type="molecule type" value="Genomic_DNA"/>
</dbReference>
<keyword evidence="1" id="KW-0472">Membrane</keyword>
<keyword evidence="3" id="KW-1185">Reference proteome</keyword>
<organism evidence="2 3">
    <name type="scientific">Halococcoides cellulosivorans</name>
    <dbReference type="NCBI Taxonomy" id="1679096"/>
    <lineage>
        <taxon>Archaea</taxon>
        <taxon>Methanobacteriati</taxon>
        <taxon>Methanobacteriota</taxon>
        <taxon>Stenosarchaea group</taxon>
        <taxon>Halobacteria</taxon>
        <taxon>Halobacteriales</taxon>
        <taxon>Haloarculaceae</taxon>
        <taxon>Halococcoides</taxon>
    </lineage>
</organism>
<proteinExistence type="predicted"/>
<evidence type="ECO:0000256" key="1">
    <source>
        <dbReference type="SAM" id="Phobius"/>
    </source>
</evidence>
<dbReference type="RefSeq" id="WP_108383617.1">
    <property type="nucleotide sequence ID" value="NZ_CP028858.1"/>
</dbReference>